<protein>
    <submittedName>
        <fullName evidence="2">Uncharacterized protein</fullName>
    </submittedName>
</protein>
<name>A0A510URR5_9CELL</name>
<dbReference type="OrthoDB" id="3400544at2"/>
<evidence type="ECO:0000313" key="2">
    <source>
        <dbReference type="EMBL" id="GEK17146.1"/>
    </source>
</evidence>
<dbReference type="Proteomes" id="UP000321386">
    <property type="component" value="Unassembled WGS sequence"/>
</dbReference>
<dbReference type="EMBL" id="BJUA01000003">
    <property type="protein sequence ID" value="GEK17146.1"/>
    <property type="molecule type" value="Genomic_DNA"/>
</dbReference>
<comment type="caution">
    <text evidence="2">The sequence shown here is derived from an EMBL/GenBank/DDBJ whole genome shotgun (WGS) entry which is preliminary data.</text>
</comment>
<evidence type="ECO:0000256" key="1">
    <source>
        <dbReference type="SAM" id="MobiDB-lite"/>
    </source>
</evidence>
<dbReference type="RefSeq" id="WP_146805411.1">
    <property type="nucleotide sequence ID" value="NZ_BJUA01000003.1"/>
</dbReference>
<accession>A0A510URR5</accession>
<evidence type="ECO:0000313" key="3">
    <source>
        <dbReference type="Proteomes" id="UP000321386"/>
    </source>
</evidence>
<sequence>MTLPTGDDAVRTPAKRATDAAGPVELSTTGATITGDLYLRTPPTPHAGGKSTRSSRLVLESYTRSNTANNRSGDVMELRWRHPAAKAFIGWWDYTDPDNPVMKAWMGAHDEANDGGRPHRHFSIEVANAAGLMKTRLAIPYGEDHTNITTSNADFTVHRATLRLSRTRLEFAVDRPGAPADQRWSVEMSPAPSNDLVVSAHEDETGEQRRVLRISRRTGEVRFDGDARFSAGRGPILKDKVADHLYRLSVVRGKLKLEKI</sequence>
<reference evidence="2 3" key="1">
    <citation type="submission" date="2019-07" db="EMBL/GenBank/DDBJ databases">
        <title>Whole genome shotgun sequence of Cellulomonas persica NBRC 101101.</title>
        <authorList>
            <person name="Hosoyama A."/>
            <person name="Uohara A."/>
            <person name="Ohji S."/>
            <person name="Ichikawa N."/>
        </authorList>
    </citation>
    <scope>NUCLEOTIDE SEQUENCE [LARGE SCALE GENOMIC DNA]</scope>
    <source>
        <strain evidence="2 3">NBRC 101101</strain>
    </source>
</reference>
<gene>
    <name evidence="2" type="ORF">CPE01_08790</name>
</gene>
<keyword evidence="3" id="KW-1185">Reference proteome</keyword>
<organism evidence="2 3">
    <name type="scientific">Cellulomonas persica</name>
    <dbReference type="NCBI Taxonomy" id="76861"/>
    <lineage>
        <taxon>Bacteria</taxon>
        <taxon>Bacillati</taxon>
        <taxon>Actinomycetota</taxon>
        <taxon>Actinomycetes</taxon>
        <taxon>Micrococcales</taxon>
        <taxon>Cellulomonadaceae</taxon>
        <taxon>Cellulomonas</taxon>
    </lineage>
</organism>
<dbReference type="AlphaFoldDB" id="A0A510URR5"/>
<feature type="region of interest" description="Disordered" evidence="1">
    <location>
        <begin position="1"/>
        <end position="55"/>
    </location>
</feature>
<proteinExistence type="predicted"/>